<evidence type="ECO:0000313" key="2">
    <source>
        <dbReference type="EMBL" id="CAE0726377.1"/>
    </source>
</evidence>
<evidence type="ECO:0000313" key="1">
    <source>
        <dbReference type="EMBL" id="CAE0726376.1"/>
    </source>
</evidence>
<organism evidence="1">
    <name type="scientific">Pseudo-nitzschia australis</name>
    <dbReference type="NCBI Taxonomy" id="44445"/>
    <lineage>
        <taxon>Eukaryota</taxon>
        <taxon>Sar</taxon>
        <taxon>Stramenopiles</taxon>
        <taxon>Ochrophyta</taxon>
        <taxon>Bacillariophyta</taxon>
        <taxon>Bacillariophyceae</taxon>
        <taxon>Bacillariophycidae</taxon>
        <taxon>Bacillariales</taxon>
        <taxon>Bacillariaceae</taxon>
        <taxon>Pseudo-nitzschia</taxon>
    </lineage>
</organism>
<sequence length="147" mass="15406">MSGDDGNNKNPQEQLQELIKSGVNAANSGLRTAQSAYLNVKEPVSSAFQSAEEHGSVALDAAKLLYVKRKQHAPELVGGTAALTGGYLWLRRGRIAGVFGAAISAGAAYSVVYDEFSIVELSAAALPNSLEKALPSINNIFGGKKDE</sequence>
<evidence type="ECO:0008006" key="3">
    <source>
        <dbReference type="Google" id="ProtNLM"/>
    </source>
</evidence>
<dbReference type="EMBL" id="HBIX01028360">
    <property type="protein sequence ID" value="CAE0726377.1"/>
    <property type="molecule type" value="Transcribed_RNA"/>
</dbReference>
<protein>
    <recommendedName>
        <fullName evidence="3">MICOS complex subunit</fullName>
    </recommendedName>
</protein>
<proteinExistence type="predicted"/>
<dbReference type="EMBL" id="HBIX01028359">
    <property type="protein sequence ID" value="CAE0726376.1"/>
    <property type="molecule type" value="Transcribed_RNA"/>
</dbReference>
<gene>
    <name evidence="1" type="ORF">PAUS00366_LOCUS19133</name>
    <name evidence="2" type="ORF">PAUS00366_LOCUS19134</name>
</gene>
<accession>A0A6V0CEG6</accession>
<reference evidence="1" key="1">
    <citation type="submission" date="2021-01" db="EMBL/GenBank/DDBJ databases">
        <authorList>
            <person name="Corre E."/>
            <person name="Pelletier E."/>
            <person name="Niang G."/>
            <person name="Scheremetjew M."/>
            <person name="Finn R."/>
            <person name="Kale V."/>
            <person name="Holt S."/>
            <person name="Cochrane G."/>
            <person name="Meng A."/>
            <person name="Brown T."/>
            <person name="Cohen L."/>
        </authorList>
    </citation>
    <scope>NUCLEOTIDE SEQUENCE</scope>
    <source>
        <strain evidence="1">10249 10 AB</strain>
    </source>
</reference>
<dbReference type="AlphaFoldDB" id="A0A6V0CEG6"/>
<name>A0A6V0CEG6_9STRA</name>